<dbReference type="EMBL" id="CP029192">
    <property type="protein sequence ID" value="QES33903.1"/>
    <property type="molecule type" value="Genomic_DNA"/>
</dbReference>
<dbReference type="AlphaFoldDB" id="A0A5P2BUE9"/>
<evidence type="ECO:0008006" key="4">
    <source>
        <dbReference type="Google" id="ProtNLM"/>
    </source>
</evidence>
<keyword evidence="1" id="KW-1133">Transmembrane helix</keyword>
<organism evidence="2 3">
    <name type="scientific">Streptomyces venezuelae</name>
    <dbReference type="NCBI Taxonomy" id="54571"/>
    <lineage>
        <taxon>Bacteria</taxon>
        <taxon>Bacillati</taxon>
        <taxon>Actinomycetota</taxon>
        <taxon>Actinomycetes</taxon>
        <taxon>Kitasatosporales</taxon>
        <taxon>Streptomycetaceae</taxon>
        <taxon>Streptomyces</taxon>
    </lineage>
</organism>
<evidence type="ECO:0000313" key="3">
    <source>
        <dbReference type="Proteomes" id="UP000322927"/>
    </source>
</evidence>
<keyword evidence="1" id="KW-0472">Membrane</keyword>
<keyword evidence="1" id="KW-0812">Transmembrane</keyword>
<proteinExistence type="predicted"/>
<evidence type="ECO:0000256" key="1">
    <source>
        <dbReference type="SAM" id="Phobius"/>
    </source>
</evidence>
<name>A0A5P2BUE9_STRVZ</name>
<gene>
    <name evidence="2" type="ORF">DEJ48_11315</name>
</gene>
<dbReference type="RefSeq" id="WP_150216013.1">
    <property type="nucleotide sequence ID" value="NZ_CP029192.1"/>
</dbReference>
<sequence>MPEFIQQLPALLGVIIGALGSYVAITRGDRIRFRREQAARWEERRLAVYTEYARVLKLTVSLTYRVAAHLGNDPHPHPLSPEEAVPHFTHAAEARDPAGESLLMLGSPEVVDAARDWVLLVIRMERFLREDTHDPEAWATLLERQRTARGAYYAAVRRDLALPPGHPGQWSVTAPPAGPHTR</sequence>
<reference evidence="2 3" key="1">
    <citation type="submission" date="2018-05" db="EMBL/GenBank/DDBJ databases">
        <title>Streptomyces venezuelae.</title>
        <authorList>
            <person name="Kim W."/>
            <person name="Lee N."/>
            <person name="Cho B.-K."/>
        </authorList>
    </citation>
    <scope>NUCLEOTIDE SEQUENCE [LARGE SCALE GENOMIC DNA]</scope>
    <source>
        <strain evidence="2 3">ATCC 14584</strain>
    </source>
</reference>
<dbReference type="Proteomes" id="UP000322927">
    <property type="component" value="Chromosome"/>
</dbReference>
<protein>
    <recommendedName>
        <fullName evidence="4">Secreted protein</fullName>
    </recommendedName>
</protein>
<accession>A0A5P2BUE9</accession>
<dbReference type="OrthoDB" id="3401121at2"/>
<evidence type="ECO:0000313" key="2">
    <source>
        <dbReference type="EMBL" id="QES33903.1"/>
    </source>
</evidence>
<feature type="transmembrane region" description="Helical" evidence="1">
    <location>
        <begin position="6"/>
        <end position="25"/>
    </location>
</feature>